<proteinExistence type="predicted"/>
<feature type="compositionally biased region" description="Low complexity" evidence="1">
    <location>
        <begin position="32"/>
        <end position="45"/>
    </location>
</feature>
<organism evidence="2 3">
    <name type="scientific">Cadophora malorum</name>
    <dbReference type="NCBI Taxonomy" id="108018"/>
    <lineage>
        <taxon>Eukaryota</taxon>
        <taxon>Fungi</taxon>
        <taxon>Dikarya</taxon>
        <taxon>Ascomycota</taxon>
        <taxon>Pezizomycotina</taxon>
        <taxon>Leotiomycetes</taxon>
        <taxon>Helotiales</taxon>
        <taxon>Ploettnerulaceae</taxon>
        <taxon>Cadophora</taxon>
    </lineage>
</organism>
<evidence type="ECO:0000256" key="1">
    <source>
        <dbReference type="SAM" id="MobiDB-lite"/>
    </source>
</evidence>
<dbReference type="Proteomes" id="UP000664132">
    <property type="component" value="Unassembled WGS sequence"/>
</dbReference>
<gene>
    <name evidence="2" type="ORF">IFR04_010941</name>
</gene>
<dbReference type="OrthoDB" id="3563064at2759"/>
<feature type="compositionally biased region" description="Low complexity" evidence="1">
    <location>
        <begin position="143"/>
        <end position="162"/>
    </location>
</feature>
<feature type="compositionally biased region" description="Low complexity" evidence="1">
    <location>
        <begin position="261"/>
        <end position="271"/>
    </location>
</feature>
<evidence type="ECO:0000313" key="3">
    <source>
        <dbReference type="Proteomes" id="UP000664132"/>
    </source>
</evidence>
<keyword evidence="3" id="KW-1185">Reference proteome</keyword>
<feature type="compositionally biased region" description="Polar residues" evidence="1">
    <location>
        <begin position="46"/>
        <end position="62"/>
    </location>
</feature>
<feature type="region of interest" description="Disordered" evidence="1">
    <location>
        <begin position="253"/>
        <end position="281"/>
    </location>
</feature>
<accession>A0A8H7TBT1</accession>
<feature type="compositionally biased region" description="Pro residues" evidence="1">
    <location>
        <begin position="190"/>
        <end position="209"/>
    </location>
</feature>
<dbReference type="AlphaFoldDB" id="A0A8H7TBT1"/>
<evidence type="ECO:0000313" key="2">
    <source>
        <dbReference type="EMBL" id="KAG4415923.1"/>
    </source>
</evidence>
<reference evidence="2" key="1">
    <citation type="submission" date="2021-02" db="EMBL/GenBank/DDBJ databases">
        <title>Genome sequence Cadophora malorum strain M34.</title>
        <authorList>
            <person name="Stefanovic E."/>
            <person name="Vu D."/>
            <person name="Scully C."/>
            <person name="Dijksterhuis J."/>
            <person name="Roader J."/>
            <person name="Houbraken J."/>
        </authorList>
    </citation>
    <scope>NUCLEOTIDE SEQUENCE</scope>
    <source>
        <strain evidence="2">M34</strain>
    </source>
</reference>
<protein>
    <submittedName>
        <fullName evidence="2">Uncharacterized protein</fullName>
    </submittedName>
</protein>
<name>A0A8H7TBT1_9HELO</name>
<dbReference type="EMBL" id="JAFJYH010000203">
    <property type="protein sequence ID" value="KAG4415923.1"/>
    <property type="molecule type" value="Genomic_DNA"/>
</dbReference>
<sequence>MSSPNSPNSTKKKVHYERGTKGSSHHHRSSRDSGVGSSSASDRASLGTTPNNSTPFSNSQIETQRHNPRAVQEALDAANERIRKLEISHQKLDDALTDSNKENRTLKREKAELHDRVEALLDDLDREREKSERYRQQAQIQVSSSSSSRNSPPRSSPRSSPRNSREIEEAATASYHRESGRRSSYQQPQPMYPAAPQPPPNSAPNPFLPSPRNSSSGAPGVVFAPERTVNYVPSTLSYSSSPVYAHAPLPIQTRGSSRYESGSVSGKGSSVNDGKYHLSPL</sequence>
<feature type="compositionally biased region" description="Basic and acidic residues" evidence="1">
    <location>
        <begin position="78"/>
        <end position="135"/>
    </location>
</feature>
<comment type="caution">
    <text evidence="2">The sequence shown here is derived from an EMBL/GenBank/DDBJ whole genome shotgun (WGS) entry which is preliminary data.</text>
</comment>
<feature type="region of interest" description="Disordered" evidence="1">
    <location>
        <begin position="1"/>
        <end position="221"/>
    </location>
</feature>